<evidence type="ECO:0000313" key="4">
    <source>
        <dbReference type="Proteomes" id="UP000034797"/>
    </source>
</evidence>
<feature type="chain" id="PRO_5002538193" evidence="2">
    <location>
        <begin position="24"/>
        <end position="407"/>
    </location>
</feature>
<dbReference type="SUPFAM" id="SSF51261">
    <property type="entry name" value="Duplicated hybrid motif"/>
    <property type="match status" value="2"/>
</dbReference>
<dbReference type="Gene3D" id="2.70.70.10">
    <property type="entry name" value="Glucose Permease (Domain IIA)"/>
    <property type="match status" value="1"/>
</dbReference>
<name>A0A0G1KRV4_9BACT</name>
<organism evidence="3 4">
    <name type="scientific">Candidatus Collierbacteria bacterium GW2011_GWA2_44_99</name>
    <dbReference type="NCBI Taxonomy" id="1618380"/>
    <lineage>
        <taxon>Bacteria</taxon>
        <taxon>Candidatus Collieribacteriota</taxon>
    </lineage>
</organism>
<dbReference type="PANTHER" id="PTHR21666:SF270">
    <property type="entry name" value="MUREIN HYDROLASE ACTIVATOR ENVC"/>
    <property type="match status" value="1"/>
</dbReference>
<protein>
    <submittedName>
        <fullName evidence="3">Peptidase M23</fullName>
    </submittedName>
</protein>
<keyword evidence="2" id="KW-0732">Signal</keyword>
<dbReference type="AlphaFoldDB" id="A0A0G1KRV4"/>
<dbReference type="Gene3D" id="6.10.250.3150">
    <property type="match status" value="1"/>
</dbReference>
<dbReference type="CDD" id="cd12797">
    <property type="entry name" value="M23_peptidase"/>
    <property type="match status" value="2"/>
</dbReference>
<keyword evidence="1" id="KW-0175">Coiled coil</keyword>
<evidence type="ECO:0000256" key="2">
    <source>
        <dbReference type="SAM" id="SignalP"/>
    </source>
</evidence>
<gene>
    <name evidence="3" type="ORF">UW84_C0012G0014</name>
</gene>
<proteinExistence type="predicted"/>
<sequence length="407" mass="46178">MKKTLIFLFLLLGAFLIPTGVHAVYCEDKPQSGLPPDQLITFWDNVSKACDEKISTSESQIATYQQAISTLNSKINLARAEINRTQIQINSLEKEITVLGGVLETVNESMDELGKIYLARVRESYRRSRVTPIDMIFSTSSFGDFLTKLKYLNTIKAKDQLILSELERSRLDYDQRKQDKVTKQKEVEKLKAKLISQKKVLDSQVADKQVLLVQFQNDEKKFQSLKAEATAELTSLASSQFTGKKDVKKGDIIGVMGNTGFSKGAHLHFGYYNLSEKDHSNYSTGDISWYGDKSLNPESVLSRRNIFFYKDACDDTRNSSVTKDFGNGSASWPMNEVRVTQCYGHTPYFYYYRDNFHHGLDLSGSNDTIVRAVDDGVAYFYRGSTSFGNNVRLFQNNGKMTLYLHLK</sequence>
<dbReference type="InterPro" id="IPR011055">
    <property type="entry name" value="Dup_hybrid_motif"/>
</dbReference>
<reference evidence="3 4" key="1">
    <citation type="journal article" date="2015" name="Nature">
        <title>rRNA introns, odd ribosomes, and small enigmatic genomes across a large radiation of phyla.</title>
        <authorList>
            <person name="Brown C.T."/>
            <person name="Hug L.A."/>
            <person name="Thomas B.C."/>
            <person name="Sharon I."/>
            <person name="Castelle C.J."/>
            <person name="Singh A."/>
            <person name="Wilkins M.J."/>
            <person name="Williams K.H."/>
            <person name="Banfield J.F."/>
        </authorList>
    </citation>
    <scope>NUCLEOTIDE SEQUENCE [LARGE SCALE GENOMIC DNA]</scope>
</reference>
<accession>A0A0G1KRV4</accession>
<dbReference type="Proteomes" id="UP000034797">
    <property type="component" value="Unassembled WGS sequence"/>
</dbReference>
<comment type="caution">
    <text evidence="3">The sequence shown here is derived from an EMBL/GenBank/DDBJ whole genome shotgun (WGS) entry which is preliminary data.</text>
</comment>
<dbReference type="PANTHER" id="PTHR21666">
    <property type="entry name" value="PEPTIDASE-RELATED"/>
    <property type="match status" value="1"/>
</dbReference>
<dbReference type="InterPro" id="IPR050570">
    <property type="entry name" value="Cell_wall_metabolism_enzyme"/>
</dbReference>
<evidence type="ECO:0000313" key="3">
    <source>
        <dbReference type="EMBL" id="KKT86376.1"/>
    </source>
</evidence>
<dbReference type="EMBL" id="LCJW01000012">
    <property type="protein sequence ID" value="KKT86376.1"/>
    <property type="molecule type" value="Genomic_DNA"/>
</dbReference>
<feature type="signal peptide" evidence="2">
    <location>
        <begin position="1"/>
        <end position="23"/>
    </location>
</feature>
<dbReference type="GO" id="GO:0004222">
    <property type="term" value="F:metalloendopeptidase activity"/>
    <property type="evidence" value="ECO:0007669"/>
    <property type="project" value="TreeGrafter"/>
</dbReference>
<evidence type="ECO:0000256" key="1">
    <source>
        <dbReference type="SAM" id="Coils"/>
    </source>
</evidence>
<feature type="coiled-coil region" evidence="1">
    <location>
        <begin position="61"/>
        <end position="95"/>
    </location>
</feature>